<reference evidence="2 3" key="1">
    <citation type="submission" date="2021-06" db="EMBL/GenBank/DDBJ databases">
        <authorList>
            <person name="Criscuolo A."/>
        </authorList>
    </citation>
    <scope>NUCLEOTIDE SEQUENCE [LARGE SCALE GENOMIC DNA]</scope>
    <source>
        <strain evidence="3">CIP 111802</strain>
    </source>
</reference>
<dbReference type="Pfam" id="PF08810">
    <property type="entry name" value="KapB"/>
    <property type="match status" value="1"/>
</dbReference>
<evidence type="ECO:0000313" key="2">
    <source>
        <dbReference type="EMBL" id="CAG7629772.1"/>
    </source>
</evidence>
<keyword evidence="2" id="KW-0808">Transferase</keyword>
<dbReference type="RefSeq" id="WP_218097911.1">
    <property type="nucleotide sequence ID" value="NZ_CAJVCE010000003.1"/>
</dbReference>
<evidence type="ECO:0000256" key="1">
    <source>
        <dbReference type="SAM" id="Coils"/>
    </source>
</evidence>
<dbReference type="EMBL" id="CAJVCE010000003">
    <property type="protein sequence ID" value="CAG7629772.1"/>
    <property type="molecule type" value="Genomic_DNA"/>
</dbReference>
<evidence type="ECO:0000313" key="3">
    <source>
        <dbReference type="Proteomes" id="UP000730618"/>
    </source>
</evidence>
<organism evidence="2 3">
    <name type="scientific">Paenibacillus allorhizosphaerae</name>
    <dbReference type="NCBI Taxonomy" id="2849866"/>
    <lineage>
        <taxon>Bacteria</taxon>
        <taxon>Bacillati</taxon>
        <taxon>Bacillota</taxon>
        <taxon>Bacilli</taxon>
        <taxon>Bacillales</taxon>
        <taxon>Paenibacillaceae</taxon>
        <taxon>Paenibacillus</taxon>
    </lineage>
</organism>
<comment type="caution">
    <text evidence="2">The sequence shown here is derived from an EMBL/GenBank/DDBJ whole genome shotgun (WGS) entry which is preliminary data.</text>
</comment>
<protein>
    <submittedName>
        <fullName evidence="2">Kinase-associated lipoprotein B</fullName>
    </submittedName>
</protein>
<dbReference type="Proteomes" id="UP000730618">
    <property type="component" value="Unassembled WGS sequence"/>
</dbReference>
<gene>
    <name evidence="2" type="primary">kapB</name>
    <name evidence="2" type="ORF">PAECIP111802_01587</name>
</gene>
<proteinExistence type="predicted"/>
<keyword evidence="1" id="KW-0175">Coiled coil</keyword>
<sequence>MNQIGLTVGSLVRASYKTGEYVGEIVEQTSAAKAAVKILAVLNHPTQGNLHHPDNPDVAYFHQRRALSFQEIALMPIDTIRPYHGTVPDYKQSLQQALETDMDQLRRTIRFAEKCLAELEQLKKEY</sequence>
<accession>A0ABN7TEY3</accession>
<keyword evidence="2" id="KW-0449">Lipoprotein</keyword>
<name>A0ABN7TEY3_9BACL</name>
<dbReference type="GO" id="GO:0016301">
    <property type="term" value="F:kinase activity"/>
    <property type="evidence" value="ECO:0007669"/>
    <property type="project" value="UniProtKB-KW"/>
</dbReference>
<keyword evidence="2" id="KW-0418">Kinase</keyword>
<dbReference type="InterPro" id="IPR014916">
    <property type="entry name" value="KapB"/>
</dbReference>
<dbReference type="SMART" id="SM01298">
    <property type="entry name" value="KapB"/>
    <property type="match status" value="1"/>
</dbReference>
<feature type="coiled-coil region" evidence="1">
    <location>
        <begin position="95"/>
        <end position="122"/>
    </location>
</feature>
<keyword evidence="3" id="KW-1185">Reference proteome</keyword>